<name>A0ABS2WQ72_9BACT</name>
<evidence type="ECO:0000313" key="2">
    <source>
        <dbReference type="Proteomes" id="UP000703590"/>
    </source>
</evidence>
<reference evidence="1 2" key="3">
    <citation type="submission" date="2021-02" db="EMBL/GenBank/DDBJ databases">
        <authorList>
            <person name="Merkel A.Y."/>
        </authorList>
    </citation>
    <scope>NUCLEOTIDE SEQUENCE [LARGE SCALE GENOMIC DNA]</scope>
    <source>
        <strain evidence="1 2">T05b</strain>
    </source>
</reference>
<comment type="caution">
    <text evidence="1">The sequence shown here is derived from an EMBL/GenBank/DDBJ whole genome shotgun (WGS) entry which is preliminary data.</text>
</comment>
<organism evidence="1 2">
    <name type="scientific">Sulfurospirillum tamanense</name>
    <dbReference type="NCBI Taxonomy" id="2813362"/>
    <lineage>
        <taxon>Bacteria</taxon>
        <taxon>Pseudomonadati</taxon>
        <taxon>Campylobacterota</taxon>
        <taxon>Epsilonproteobacteria</taxon>
        <taxon>Campylobacterales</taxon>
        <taxon>Sulfurospirillaceae</taxon>
        <taxon>Sulfurospirillum</taxon>
    </lineage>
</organism>
<gene>
    <name evidence="1" type="ORF">JWV37_03520</name>
</gene>
<dbReference type="RefSeq" id="WP_205458355.1">
    <property type="nucleotide sequence ID" value="NZ_JAFHKK010000005.1"/>
</dbReference>
<protein>
    <submittedName>
        <fullName evidence="1">Uncharacterized protein</fullName>
    </submittedName>
</protein>
<proteinExistence type="predicted"/>
<evidence type="ECO:0000313" key="1">
    <source>
        <dbReference type="EMBL" id="MBN2963841.1"/>
    </source>
</evidence>
<dbReference type="EMBL" id="JAFHKK010000005">
    <property type="protein sequence ID" value="MBN2963841.1"/>
    <property type="molecule type" value="Genomic_DNA"/>
</dbReference>
<dbReference type="Proteomes" id="UP000703590">
    <property type="component" value="Unassembled WGS sequence"/>
</dbReference>
<reference evidence="1 2" key="2">
    <citation type="submission" date="2021-02" db="EMBL/GenBank/DDBJ databases">
        <title>Sulfurospirillum tamanensis sp. nov.</title>
        <authorList>
            <person name="Frolova A."/>
            <person name="Merkel A."/>
            <person name="Slobodkin A."/>
        </authorList>
    </citation>
    <scope>NUCLEOTIDE SEQUENCE [LARGE SCALE GENOMIC DNA]</scope>
    <source>
        <strain evidence="1 2">T05b</strain>
    </source>
</reference>
<keyword evidence="2" id="KW-1185">Reference proteome</keyword>
<sequence length="75" mass="8731">MKEERKLMQKNVMGNKHIGGDFKEFLKEDGIFEETNDIAIKRVIAYQLEQEMKAQKITKTKMAQIKTEASLLKNT</sequence>
<reference evidence="2" key="1">
    <citation type="submission" date="2021-02" db="EMBL/GenBank/DDBJ databases">
        <title>Sulfurospirillum tamanensis sp. nov.</title>
        <authorList>
            <person name="Merkel A.Y."/>
        </authorList>
    </citation>
    <scope>NUCLEOTIDE SEQUENCE [LARGE SCALE GENOMIC DNA]</scope>
    <source>
        <strain evidence="2">T05b</strain>
    </source>
</reference>
<accession>A0ABS2WQ72</accession>